<accession>A0A0D2JL63</accession>
<name>A0A0D2JL63_9BACT</name>
<gene>
    <name evidence="2" type="ORF">J120_04235</name>
</gene>
<comment type="caution">
    <text evidence="2">The sequence shown here is derived from an EMBL/GenBank/DDBJ whole genome shotgun (WGS) entry which is preliminary data.</text>
</comment>
<dbReference type="AlphaFoldDB" id="A0A0D2JL63"/>
<feature type="signal peptide" evidence="1">
    <location>
        <begin position="1"/>
        <end position="20"/>
    </location>
</feature>
<dbReference type="Proteomes" id="UP000032214">
    <property type="component" value="Unassembled WGS sequence"/>
</dbReference>
<feature type="chain" id="PRO_5002256139" evidence="1">
    <location>
        <begin position="21"/>
        <end position="239"/>
    </location>
</feature>
<sequence length="239" mass="27029">MKFNIYLIVLCIAFSNNAFCASHNLDSINSIKSTLARLYTSTFDKSSNSLTKGISFSTIKEWDNAFQLVKQYIQTHNQAFLTEPPQPTVYIHGYIPDPVTSDLASITRAFNDVFYAVNQFSNGFNTTRPLMPQYEAKFLNKVISYVPSIKRVIAELENYEKYAQASIATSRTTQAQVQAITLLIQLATTLLNSITRIEQDKSQLEAARKDNGHNINMRTTVTKSLPSTPDYQHIRLINI</sequence>
<dbReference type="EMBL" id="ARQD01000003">
    <property type="protein sequence ID" value="KIX85103.1"/>
    <property type="molecule type" value="Genomic_DNA"/>
</dbReference>
<proteinExistence type="predicted"/>
<protein>
    <submittedName>
        <fullName evidence="2">Uncharacterized protein</fullName>
    </submittedName>
</protein>
<keyword evidence="1" id="KW-0732">Signal</keyword>
<dbReference type="STRING" id="1306947.J120_04235"/>
<evidence type="ECO:0000313" key="3">
    <source>
        <dbReference type="Proteomes" id="UP000032214"/>
    </source>
</evidence>
<keyword evidence="3" id="KW-1185">Reference proteome</keyword>
<organism evidence="2 3">
    <name type="scientific">candidate division TM6 bacterium JCVI TM6SC1</name>
    <dbReference type="NCBI Taxonomy" id="1306947"/>
    <lineage>
        <taxon>Bacteria</taxon>
        <taxon>Candidatus Babelota</taxon>
        <taxon>Vermiphilus</taxon>
    </lineage>
</organism>
<evidence type="ECO:0000256" key="1">
    <source>
        <dbReference type="SAM" id="SignalP"/>
    </source>
</evidence>
<reference evidence="2 3" key="1">
    <citation type="journal article" date="2013" name="Proc. Natl. Acad. Sci. U.S.A.">
        <title>Candidate phylum TM6 genome recovered from a hospital sink biofilm provides genomic insights into this uncultivated phylum.</title>
        <authorList>
            <person name="McLean J.S."/>
            <person name="Lombardo M.J."/>
            <person name="Badger J.H."/>
            <person name="Edlund A."/>
            <person name="Novotny M."/>
            <person name="Yee-Greenbaum J."/>
            <person name="Vyahhi N."/>
            <person name="Hall A.P."/>
            <person name="Yang Y."/>
            <person name="Dupont C.L."/>
            <person name="Ziegler M.G."/>
            <person name="Chitsaz H."/>
            <person name="Allen A.E."/>
            <person name="Yooseph S."/>
            <person name="Tesler G."/>
            <person name="Pevzner P.A."/>
            <person name="Friedman R.M."/>
            <person name="Nealson K.H."/>
            <person name="Venter J.C."/>
            <person name="Lasken R.S."/>
        </authorList>
    </citation>
    <scope>NUCLEOTIDE SEQUENCE [LARGE SCALE GENOMIC DNA]</scope>
    <source>
        <strain evidence="2 3">TM6SC1</strain>
    </source>
</reference>
<evidence type="ECO:0000313" key="2">
    <source>
        <dbReference type="EMBL" id="KIX85103.1"/>
    </source>
</evidence>